<dbReference type="Gene3D" id="2.40.170.20">
    <property type="entry name" value="TonB-dependent receptor, beta-barrel domain"/>
    <property type="match status" value="1"/>
</dbReference>
<keyword evidence="9 11" id="KW-0472">Membrane</keyword>
<keyword evidence="10 11" id="KW-0998">Cell outer membrane</keyword>
<feature type="domain" description="TonB-dependent receptor plug" evidence="14">
    <location>
        <begin position="68"/>
        <end position="177"/>
    </location>
</feature>
<evidence type="ECO:0000256" key="10">
    <source>
        <dbReference type="ARBA" id="ARBA00023237"/>
    </source>
</evidence>
<organism evidence="15 16">
    <name type="scientific">Paremcibacter congregatus</name>
    <dbReference type="NCBI Taxonomy" id="2043170"/>
    <lineage>
        <taxon>Bacteria</taxon>
        <taxon>Pseudomonadati</taxon>
        <taxon>Pseudomonadota</taxon>
        <taxon>Alphaproteobacteria</taxon>
        <taxon>Emcibacterales</taxon>
        <taxon>Emcibacteraceae</taxon>
        <taxon>Paremcibacter</taxon>
    </lineage>
</organism>
<dbReference type="InterPro" id="IPR036942">
    <property type="entry name" value="Beta-barrel_TonB_sf"/>
</dbReference>
<evidence type="ECO:0000256" key="6">
    <source>
        <dbReference type="ARBA" id="ARBA00023004"/>
    </source>
</evidence>
<evidence type="ECO:0000256" key="5">
    <source>
        <dbReference type="ARBA" id="ARBA00022692"/>
    </source>
</evidence>
<dbReference type="SUPFAM" id="SSF56935">
    <property type="entry name" value="Porins"/>
    <property type="match status" value="1"/>
</dbReference>
<dbReference type="GO" id="GO:0006826">
    <property type="term" value="P:iron ion transport"/>
    <property type="evidence" value="ECO:0007669"/>
    <property type="project" value="UniProtKB-KW"/>
</dbReference>
<evidence type="ECO:0008006" key="17">
    <source>
        <dbReference type="Google" id="ProtNLM"/>
    </source>
</evidence>
<dbReference type="Pfam" id="PF07715">
    <property type="entry name" value="Plug"/>
    <property type="match status" value="1"/>
</dbReference>
<evidence type="ECO:0000256" key="9">
    <source>
        <dbReference type="ARBA" id="ARBA00023136"/>
    </source>
</evidence>
<dbReference type="EMBL" id="PDEM01000023">
    <property type="protein sequence ID" value="PHZ84735.1"/>
    <property type="molecule type" value="Genomic_DNA"/>
</dbReference>
<dbReference type="InterPro" id="IPR012910">
    <property type="entry name" value="Plug_dom"/>
</dbReference>
<reference evidence="15 16" key="1">
    <citation type="submission" date="2017-10" db="EMBL/GenBank/DDBJ databases">
        <title>Frigbacter circumglobatus gen. nov. sp. nov., isolated from sediment cultured in situ.</title>
        <authorList>
            <person name="Zhao Z."/>
        </authorList>
    </citation>
    <scope>NUCLEOTIDE SEQUENCE [LARGE SCALE GENOMIC DNA]</scope>
    <source>
        <strain evidence="15 16">ZYL</strain>
    </source>
</reference>
<accession>A0A2G4YQZ0</accession>
<dbReference type="PANTHER" id="PTHR32552:SF81">
    <property type="entry name" value="TONB-DEPENDENT OUTER MEMBRANE RECEPTOR"/>
    <property type="match status" value="1"/>
</dbReference>
<comment type="subcellular location">
    <subcellularLocation>
        <location evidence="1 11">Cell outer membrane</location>
        <topology evidence="1 11">Multi-pass membrane protein</topology>
    </subcellularLocation>
</comment>
<evidence type="ECO:0000259" key="13">
    <source>
        <dbReference type="Pfam" id="PF00593"/>
    </source>
</evidence>
<dbReference type="AlphaFoldDB" id="A0A2G4YQZ0"/>
<dbReference type="Pfam" id="PF00593">
    <property type="entry name" value="TonB_dep_Rec_b-barrel"/>
    <property type="match status" value="1"/>
</dbReference>
<keyword evidence="16" id="KW-1185">Reference proteome</keyword>
<dbReference type="PROSITE" id="PS52016">
    <property type="entry name" value="TONB_DEPENDENT_REC_3"/>
    <property type="match status" value="1"/>
</dbReference>
<keyword evidence="8 12" id="KW-0798">TonB box</keyword>
<name>A0A2G4YQZ0_9PROT</name>
<sequence length="746" mass="82158">MPQNIKITSLSMQMKFLSHPLRVALMAGVTLAYSPLLSLAEEAAAEGEGGVTQFEEIVVTANKREQSLRDVAMSVGVATGRDIANRGVSNLNELSISTPGLEMQELAPGFTRITIRGISPTPGTAATSGLYVDETPYVLTTSGQVDVGPDVRMFDIERVEVLRGPQGTLYGEGAMGGLVRVITNKPNLNEFEGAVQGQYYSYAHGSDGLTADAMVNLPIIENKLAVRATGYYRDDGGYIDDVYRNEPDLNDAKIAEGRISLRYQSENLTLDASIKHYDNDLGAIINSSDRNYETTFFVDTFSKDKYTIYNMTLDYDLGWANVVSSSSYFDREMAWRSDVSSVAILNIVNALYGGLTGGEPITGVITEGDWTMSAFTEELRLISNQDERLRWTAGLFYKNGQAEILTDAETIPAVPRTLFNNVVQPESEQYALFGEMEYDVTDKLHAVAGLRWFREEQRNSKRNLGDFAPVNIDINIPLTYESVQPRFSLLYDLSEDASVYGTISRGFRAGGVNSNVESVRVVPVELGGDPNVSATFNPESLWNYEIGVKGAWLDNKISANLSGFYMKWSGMQIRQNLLNPALTYLMNIGSAHSAGVELEFDVRPFTGFTASGGLQLLDAKVDEGREGFPKGDRLPNSITRKVTLRAEYEFPVTDLVSAFIRADYTNTGGSYSRVPNAEDLYSGGYDVVNMRVGVNVGQWKAELFADNIFDDFLPYEVSNPIGVGTGLPLFRSRAPRRLGVLLRVDF</sequence>
<gene>
    <name evidence="15" type="ORF">CRD36_10645</name>
</gene>
<dbReference type="FunCoup" id="A0A2G4YQZ0">
    <property type="interactions" value="131"/>
</dbReference>
<comment type="similarity">
    <text evidence="11 12">Belongs to the TonB-dependent receptor family.</text>
</comment>
<dbReference type="GO" id="GO:0009279">
    <property type="term" value="C:cell outer membrane"/>
    <property type="evidence" value="ECO:0007669"/>
    <property type="project" value="UniProtKB-SubCell"/>
</dbReference>
<keyword evidence="2 11" id="KW-0813">Transport</keyword>
<dbReference type="PANTHER" id="PTHR32552">
    <property type="entry name" value="FERRICHROME IRON RECEPTOR-RELATED"/>
    <property type="match status" value="1"/>
</dbReference>
<evidence type="ECO:0000313" key="16">
    <source>
        <dbReference type="Proteomes" id="UP000229730"/>
    </source>
</evidence>
<comment type="caution">
    <text evidence="15">The sequence shown here is derived from an EMBL/GenBank/DDBJ whole genome shotgun (WGS) entry which is preliminary data.</text>
</comment>
<dbReference type="CDD" id="cd01347">
    <property type="entry name" value="ligand_gated_channel"/>
    <property type="match status" value="1"/>
</dbReference>
<dbReference type="OrthoDB" id="9760333at2"/>
<dbReference type="Proteomes" id="UP000229730">
    <property type="component" value="Unassembled WGS sequence"/>
</dbReference>
<evidence type="ECO:0000256" key="3">
    <source>
        <dbReference type="ARBA" id="ARBA00022452"/>
    </source>
</evidence>
<evidence type="ECO:0000256" key="7">
    <source>
        <dbReference type="ARBA" id="ARBA00023065"/>
    </source>
</evidence>
<dbReference type="RefSeq" id="WP_099473024.1">
    <property type="nucleotide sequence ID" value="NZ_CP041025.1"/>
</dbReference>
<dbReference type="InterPro" id="IPR000531">
    <property type="entry name" value="Beta-barrel_TonB"/>
</dbReference>
<evidence type="ECO:0000259" key="14">
    <source>
        <dbReference type="Pfam" id="PF07715"/>
    </source>
</evidence>
<evidence type="ECO:0000256" key="4">
    <source>
        <dbReference type="ARBA" id="ARBA00022496"/>
    </source>
</evidence>
<proteinExistence type="inferred from homology"/>
<keyword evidence="6" id="KW-0408">Iron</keyword>
<evidence type="ECO:0000256" key="11">
    <source>
        <dbReference type="PROSITE-ProRule" id="PRU01360"/>
    </source>
</evidence>
<keyword evidence="3 11" id="KW-1134">Transmembrane beta strand</keyword>
<keyword evidence="4" id="KW-0410">Iron transport</keyword>
<evidence type="ECO:0000256" key="8">
    <source>
        <dbReference type="ARBA" id="ARBA00023077"/>
    </source>
</evidence>
<keyword evidence="7" id="KW-0406">Ion transport</keyword>
<evidence type="ECO:0000256" key="12">
    <source>
        <dbReference type="RuleBase" id="RU003357"/>
    </source>
</evidence>
<evidence type="ECO:0000256" key="2">
    <source>
        <dbReference type="ARBA" id="ARBA00022448"/>
    </source>
</evidence>
<evidence type="ECO:0000256" key="1">
    <source>
        <dbReference type="ARBA" id="ARBA00004571"/>
    </source>
</evidence>
<dbReference type="InterPro" id="IPR039426">
    <property type="entry name" value="TonB-dep_rcpt-like"/>
</dbReference>
<dbReference type="InParanoid" id="A0A2G4YQZ0"/>
<protein>
    <recommendedName>
        <fullName evidence="17">TonB-dependent receptor</fullName>
    </recommendedName>
</protein>
<keyword evidence="5 11" id="KW-0812">Transmembrane</keyword>
<feature type="domain" description="TonB-dependent receptor-like beta-barrel" evidence="13">
    <location>
        <begin position="267"/>
        <end position="708"/>
    </location>
</feature>
<evidence type="ECO:0000313" key="15">
    <source>
        <dbReference type="EMBL" id="PHZ84735.1"/>
    </source>
</evidence>